<dbReference type="AlphaFoldDB" id="A0A1Y3BA75"/>
<evidence type="ECO:0000313" key="1">
    <source>
        <dbReference type="EMBL" id="OTF76135.1"/>
    </source>
</evidence>
<reference evidence="1 2" key="1">
    <citation type="submission" date="2017-03" db="EMBL/GenBank/DDBJ databases">
        <title>Genome Survey of Euroglyphus maynei.</title>
        <authorList>
            <person name="Arlian L.G."/>
            <person name="Morgan M.S."/>
            <person name="Rider S.D."/>
        </authorList>
    </citation>
    <scope>NUCLEOTIDE SEQUENCE [LARGE SCALE GENOMIC DNA]</scope>
    <source>
        <strain evidence="1">Arlian Lab</strain>
        <tissue evidence="1">Whole body</tissue>
    </source>
</reference>
<comment type="caution">
    <text evidence="1">The sequence shown here is derived from an EMBL/GenBank/DDBJ whole genome shotgun (WGS) entry which is preliminary data.</text>
</comment>
<name>A0A1Y3BA75_EURMA</name>
<sequence length="149" mass="17085">MNIINNQLAEQIEMCDYSLVNNTAENIPKMMNKCPTIDPSNSMEVSITRDENFYQKLIDNNNQFVNQQQQQLPMSMSIDLKALTQTAASPYSGIRNGLYSHNNVRFLTQDRFIHSGHKSPVIFNQHYDDTIIADRNINQNLLFNARSGT</sequence>
<gene>
    <name evidence="1" type="ORF">BLA29_011781</name>
</gene>
<protein>
    <submittedName>
        <fullName evidence="1">Uncharacterized protein</fullName>
    </submittedName>
</protein>
<keyword evidence="2" id="KW-1185">Reference proteome</keyword>
<organism evidence="1 2">
    <name type="scientific">Euroglyphus maynei</name>
    <name type="common">Mayne's house dust mite</name>
    <dbReference type="NCBI Taxonomy" id="6958"/>
    <lineage>
        <taxon>Eukaryota</taxon>
        <taxon>Metazoa</taxon>
        <taxon>Ecdysozoa</taxon>
        <taxon>Arthropoda</taxon>
        <taxon>Chelicerata</taxon>
        <taxon>Arachnida</taxon>
        <taxon>Acari</taxon>
        <taxon>Acariformes</taxon>
        <taxon>Sarcoptiformes</taxon>
        <taxon>Astigmata</taxon>
        <taxon>Psoroptidia</taxon>
        <taxon>Analgoidea</taxon>
        <taxon>Pyroglyphidae</taxon>
        <taxon>Pyroglyphinae</taxon>
        <taxon>Euroglyphus</taxon>
    </lineage>
</organism>
<dbReference type="Proteomes" id="UP000194236">
    <property type="component" value="Unassembled WGS sequence"/>
</dbReference>
<dbReference type="EMBL" id="MUJZ01038937">
    <property type="protein sequence ID" value="OTF76135.1"/>
    <property type="molecule type" value="Genomic_DNA"/>
</dbReference>
<feature type="non-terminal residue" evidence="1">
    <location>
        <position position="149"/>
    </location>
</feature>
<evidence type="ECO:0000313" key="2">
    <source>
        <dbReference type="Proteomes" id="UP000194236"/>
    </source>
</evidence>
<proteinExistence type="predicted"/>
<accession>A0A1Y3BA75</accession>